<feature type="compositionally biased region" description="Acidic residues" evidence="1">
    <location>
        <begin position="823"/>
        <end position="845"/>
    </location>
</feature>
<feature type="compositionally biased region" description="Basic residues" evidence="1">
    <location>
        <begin position="865"/>
        <end position="874"/>
    </location>
</feature>
<feature type="compositionally biased region" description="Acidic residues" evidence="1">
    <location>
        <begin position="446"/>
        <end position="463"/>
    </location>
</feature>
<gene>
    <name evidence="2" type="ORF">ANANG_G00260150</name>
</gene>
<evidence type="ECO:0000313" key="3">
    <source>
        <dbReference type="Proteomes" id="UP001044222"/>
    </source>
</evidence>
<dbReference type="PANTHER" id="PTHR22442:SF3">
    <property type="entry name" value="SOLUBLE LAMIN-ASSOCIATED PROTEIN OF 75 KDA"/>
    <property type="match status" value="1"/>
</dbReference>
<dbReference type="PANTHER" id="PTHR22442">
    <property type="match status" value="1"/>
</dbReference>
<evidence type="ECO:0008006" key="4">
    <source>
        <dbReference type="Google" id="ProtNLM"/>
    </source>
</evidence>
<evidence type="ECO:0000313" key="2">
    <source>
        <dbReference type="EMBL" id="KAG5834306.1"/>
    </source>
</evidence>
<protein>
    <recommendedName>
        <fullName evidence="4">Soluble lamin-associated protein of 75 kDa-like</fullName>
    </recommendedName>
</protein>
<feature type="compositionally biased region" description="Acidic residues" evidence="1">
    <location>
        <begin position="470"/>
        <end position="480"/>
    </location>
</feature>
<organism evidence="2 3">
    <name type="scientific">Anguilla anguilla</name>
    <name type="common">European freshwater eel</name>
    <name type="synonym">Muraena anguilla</name>
    <dbReference type="NCBI Taxonomy" id="7936"/>
    <lineage>
        <taxon>Eukaryota</taxon>
        <taxon>Metazoa</taxon>
        <taxon>Chordata</taxon>
        <taxon>Craniata</taxon>
        <taxon>Vertebrata</taxon>
        <taxon>Euteleostomi</taxon>
        <taxon>Actinopterygii</taxon>
        <taxon>Neopterygii</taxon>
        <taxon>Teleostei</taxon>
        <taxon>Anguilliformes</taxon>
        <taxon>Anguillidae</taxon>
        <taxon>Anguilla</taxon>
    </lineage>
</organism>
<feature type="compositionally biased region" description="Acidic residues" evidence="1">
    <location>
        <begin position="886"/>
        <end position="906"/>
    </location>
</feature>
<dbReference type="EMBL" id="JAFIRN010000015">
    <property type="protein sequence ID" value="KAG5834306.1"/>
    <property type="molecule type" value="Genomic_DNA"/>
</dbReference>
<sequence>MEFPVDVLAALSHEDLVHSAEDYMSDLLYSNPDNAEHFSLPNSRRIPLTISNVGFVPLYGSDLRHKVLALFSPEDQFTAVALYLGDQWWAVEDILKTADPSRKGLLKVRSLGEKIALYVLNRIVYRSKEMSQNEVPFLCHSASDYAKILWKNGEAVGFYSVKPTGSLCNSFLTQRYLLPVMDSIFVRKIHRGNGHGLQILEDFVDCFKEDSLGLKYPLSQAMLKVCGQYLNTYPADRELLWEVESVGGPFQRCRIASKLQSIAVSGLCLEDALLHENDVAMEEEVQKETLSNSVEVTEVTMVNKHLRADTEDMPVSTRTRGSGYRRKRIREEVEVTEESLPDKITRVDDSATAKVANSEGETPAEEGQLAPDDDEGEGEEQPDEEVEDGDKEELSPVNKEVEKPVGQETPAQEEENLTLEVEQLAKVEAEQINGEVTDDFGKEEGEITEEPAAVEENCTQEEEEGRKDVDMEEAIEDIVEDKDTGGAVPEGPEEQTSAVEESLHAEQASSAEEALPTEEEQTPPAEEALPTEEEQTSPVEEALPTEEEQTSPVEEALPTEEEQTSPAEEALPTEEEQTSPVEEALPAEQEQTSLGEEASPAEQGEISPIKEVDVDEQASTADEALSSEEHTAPTKEETPLVEQEEEAQPAKEEDLPEEAMAVEEQSPAAGEALAAEIDSSVNEDTSVDPVEDTVDHQKAPELEKPAPEVADGAVVVLDKVIPDNEEEGMEEKRSTEAAPLERVNSPSEPSPPLDKDTMNLSQDAVLLVGLKEVTYCLNGDNENDRTAQEVEKMEEEVPKGDVAEKGKDTEEEKTEEEKARTTEEEEEVEVDDGETLELSSDDDSEPPVVDVTGLRRKNKEIQAPPKRKSTRLNKRPLEDDQTAVSELEDESMEKEEENATSTEEEAVEKSSDEADEPPVVDRRVLRRKTKVIQSPSKPRGKRRSKT</sequence>
<comment type="caution">
    <text evidence="2">The sequence shown here is derived from an EMBL/GenBank/DDBJ whole genome shotgun (WGS) entry which is preliminary data.</text>
</comment>
<dbReference type="Proteomes" id="UP001044222">
    <property type="component" value="Chromosome 15"/>
</dbReference>
<keyword evidence="3" id="KW-1185">Reference proteome</keyword>
<feature type="compositionally biased region" description="Basic and acidic residues" evidence="1">
    <location>
        <begin position="340"/>
        <end position="351"/>
    </location>
</feature>
<reference evidence="2" key="1">
    <citation type="submission" date="2021-01" db="EMBL/GenBank/DDBJ databases">
        <title>A chromosome-scale assembly of European eel, Anguilla anguilla.</title>
        <authorList>
            <person name="Henkel C."/>
            <person name="Jong-Raadsen S.A."/>
            <person name="Dufour S."/>
            <person name="Weltzien F.-A."/>
            <person name="Palstra A.P."/>
            <person name="Pelster B."/>
            <person name="Spaink H.P."/>
            <person name="Van Den Thillart G.E."/>
            <person name="Jansen H."/>
            <person name="Zahm M."/>
            <person name="Klopp C."/>
            <person name="Cedric C."/>
            <person name="Louis A."/>
            <person name="Berthelot C."/>
            <person name="Parey E."/>
            <person name="Roest Crollius H."/>
            <person name="Montfort J."/>
            <person name="Robinson-Rechavi M."/>
            <person name="Bucao C."/>
            <person name="Bouchez O."/>
            <person name="Gislard M."/>
            <person name="Lluch J."/>
            <person name="Milhes M."/>
            <person name="Lampietro C."/>
            <person name="Lopez Roques C."/>
            <person name="Donnadieu C."/>
            <person name="Braasch I."/>
            <person name="Desvignes T."/>
            <person name="Postlethwait J."/>
            <person name="Bobe J."/>
            <person name="Guiguen Y."/>
            <person name="Dirks R."/>
        </authorList>
    </citation>
    <scope>NUCLEOTIDE SEQUENCE</scope>
    <source>
        <strain evidence="2">Tag_6206</strain>
        <tissue evidence="2">Liver</tissue>
    </source>
</reference>
<feature type="region of interest" description="Disordered" evidence="1">
    <location>
        <begin position="303"/>
        <end position="418"/>
    </location>
</feature>
<dbReference type="InterPro" id="IPR029625">
    <property type="entry name" value="FAM169"/>
</dbReference>
<dbReference type="AlphaFoldDB" id="A0A9D3LPX4"/>
<feature type="compositionally biased region" description="Basic and acidic residues" evidence="1">
    <location>
        <begin position="627"/>
        <end position="638"/>
    </location>
</feature>
<feature type="compositionally biased region" description="Basic and acidic residues" evidence="1">
    <location>
        <begin position="782"/>
        <end position="822"/>
    </location>
</feature>
<feature type="compositionally biased region" description="Basic and acidic residues" evidence="1">
    <location>
        <begin position="693"/>
        <end position="706"/>
    </location>
</feature>
<feature type="region of interest" description="Disordered" evidence="1">
    <location>
        <begin position="776"/>
        <end position="946"/>
    </location>
</feature>
<proteinExistence type="predicted"/>
<feature type="compositionally biased region" description="Acidic residues" evidence="1">
    <location>
        <begin position="371"/>
        <end position="391"/>
    </location>
</feature>
<feature type="region of interest" description="Disordered" evidence="1">
    <location>
        <begin position="431"/>
        <end position="760"/>
    </location>
</feature>
<accession>A0A9D3LPX4</accession>
<evidence type="ECO:0000256" key="1">
    <source>
        <dbReference type="SAM" id="MobiDB-lite"/>
    </source>
</evidence>
<name>A0A9D3LPX4_ANGAN</name>